<dbReference type="KEGG" id="lnu:N7U66_03470"/>
<gene>
    <name evidence="1" type="ORF">N7U66_03470</name>
</gene>
<reference evidence="1" key="1">
    <citation type="submission" date="2022-11" db="EMBL/GenBank/DDBJ databases">
        <title>Lacinutrix neustonica HL-RS19T sp. nov., isolated from the surface microlayer sample of brackish Lake Shihwa.</title>
        <authorList>
            <person name="Choi J.Y."/>
            <person name="Hwang C.Y."/>
        </authorList>
    </citation>
    <scope>NUCLEOTIDE SEQUENCE</scope>
    <source>
        <strain evidence="1">HL-RS19</strain>
    </source>
</reference>
<name>A0A9E8MYT4_9FLAO</name>
<accession>A0A9E8MYT4</accession>
<protein>
    <submittedName>
        <fullName evidence="1">Uncharacterized protein</fullName>
    </submittedName>
</protein>
<proteinExistence type="predicted"/>
<evidence type="ECO:0000313" key="2">
    <source>
        <dbReference type="Proteomes" id="UP001164705"/>
    </source>
</evidence>
<dbReference type="AlphaFoldDB" id="A0A9E8MYT4"/>
<dbReference type="EMBL" id="CP113088">
    <property type="protein sequence ID" value="WAC02744.1"/>
    <property type="molecule type" value="Genomic_DNA"/>
</dbReference>
<dbReference type="Proteomes" id="UP001164705">
    <property type="component" value="Chromosome"/>
</dbReference>
<organism evidence="1 2">
    <name type="scientific">Lacinutrix neustonica</name>
    <dbReference type="NCBI Taxonomy" id="2980107"/>
    <lineage>
        <taxon>Bacteria</taxon>
        <taxon>Pseudomonadati</taxon>
        <taxon>Bacteroidota</taxon>
        <taxon>Flavobacteriia</taxon>
        <taxon>Flavobacteriales</taxon>
        <taxon>Flavobacteriaceae</taxon>
        <taxon>Lacinutrix</taxon>
    </lineage>
</organism>
<sequence length="413" mass="46705">MYYHLGGEILVEYESKDYLYVQDRDAMAMVRLSSASNTYTDPTYTLDLSDVGGYSDGLCEKVNEYFLEGRPDSDNLDEVRKRIYFKLLYALENNIPGLDGCKSEYISGYAKVKNIVCDGNSIQITLKGLTNPLEPNYVGEGFTENAQEDDNYRLTPRQACYDYYVTQRWGKYTAGCEGEFERKYEDAIENDLTACGDIGSTSLDKALDALEYAQDGMNALGDGTVDTNFPRKENVCMRLEPSLSYIKIPLNKAKRGGGVRVKKILMHDKGIESGDAATYGQEYRYELEDGRSSGVASNEPQEMREENPLVEFMPKKDQSWINRLIVGKDKEQSEGPIGESLLPSATVSHSGVVVENIHTGKTGTGYTVHEFFTCKEYPYDKLYDYQVLDGDERKFDFATNRPRERCFVYRVTG</sequence>
<dbReference type="RefSeq" id="WP_267677342.1">
    <property type="nucleotide sequence ID" value="NZ_CP113088.1"/>
</dbReference>
<evidence type="ECO:0000313" key="1">
    <source>
        <dbReference type="EMBL" id="WAC02744.1"/>
    </source>
</evidence>
<keyword evidence="2" id="KW-1185">Reference proteome</keyword>